<dbReference type="EMBL" id="CM004403">
    <property type="protein sequence ID" value="OAY24701.1"/>
    <property type="molecule type" value="Genomic_DNA"/>
</dbReference>
<feature type="region of interest" description="Disordered" evidence="2">
    <location>
        <begin position="998"/>
        <end position="1027"/>
    </location>
</feature>
<dbReference type="GO" id="GO:0006369">
    <property type="term" value="P:termination of RNA polymerase II transcription"/>
    <property type="evidence" value="ECO:0000318"/>
    <property type="project" value="GO_Central"/>
</dbReference>
<dbReference type="GO" id="GO:0005849">
    <property type="term" value="C:mRNA cleavage factor complex"/>
    <property type="evidence" value="ECO:0000318"/>
    <property type="project" value="GO_Central"/>
</dbReference>
<dbReference type="InterPro" id="IPR047415">
    <property type="entry name" value="Pcf11_CID"/>
</dbReference>
<dbReference type="SUPFAM" id="SSF48464">
    <property type="entry name" value="ENTH/VHS domain"/>
    <property type="match status" value="1"/>
</dbReference>
<feature type="compositionally biased region" description="Polar residues" evidence="2">
    <location>
        <begin position="476"/>
        <end position="497"/>
    </location>
</feature>
<dbReference type="PANTHER" id="PTHR15921">
    <property type="entry name" value="PRE-MRNA CLEAVAGE COMPLEX II"/>
    <property type="match status" value="1"/>
</dbReference>
<evidence type="ECO:0000256" key="2">
    <source>
        <dbReference type="SAM" id="MobiDB-lite"/>
    </source>
</evidence>
<dbReference type="GO" id="GO:0000993">
    <property type="term" value="F:RNA polymerase II complex binding"/>
    <property type="evidence" value="ECO:0000318"/>
    <property type="project" value="GO_Central"/>
</dbReference>
<dbReference type="CDD" id="cd16982">
    <property type="entry name" value="CID_Pcf11"/>
    <property type="match status" value="1"/>
</dbReference>
<dbReference type="PROSITE" id="PS00028">
    <property type="entry name" value="ZINC_FINGER_C2H2_1"/>
    <property type="match status" value="1"/>
</dbReference>
<evidence type="ECO:0000256" key="1">
    <source>
        <dbReference type="ARBA" id="ARBA00022664"/>
    </source>
</evidence>
<dbReference type="InterPro" id="IPR045154">
    <property type="entry name" value="PCF11-like"/>
</dbReference>
<comment type="caution">
    <text evidence="4">The sequence shown here is derived from an EMBL/GenBank/DDBJ whole genome shotgun (WGS) entry which is preliminary data.</text>
</comment>
<dbReference type="PROSITE" id="PS51391">
    <property type="entry name" value="CID"/>
    <property type="match status" value="1"/>
</dbReference>
<dbReference type="GO" id="GO:0005737">
    <property type="term" value="C:cytoplasm"/>
    <property type="evidence" value="ECO:0000318"/>
    <property type="project" value="GO_Central"/>
</dbReference>
<proteinExistence type="predicted"/>
<dbReference type="Pfam" id="PF23228">
    <property type="entry name" value="zf_PCFS4"/>
    <property type="match status" value="1"/>
</dbReference>
<feature type="region of interest" description="Disordered" evidence="2">
    <location>
        <begin position="289"/>
        <end position="315"/>
    </location>
</feature>
<evidence type="ECO:0000313" key="4">
    <source>
        <dbReference type="EMBL" id="OAY24701.1"/>
    </source>
</evidence>
<dbReference type="AlphaFoldDB" id="A0A2C9U4D4"/>
<accession>A0A2C9U4D4</accession>
<reference evidence="5" key="1">
    <citation type="journal article" date="2016" name="Nat. Biotechnol.">
        <title>Sequencing wild and cultivated cassava and related species reveals extensive interspecific hybridization and genetic diversity.</title>
        <authorList>
            <person name="Bredeson J.V."/>
            <person name="Lyons J.B."/>
            <person name="Prochnik S.E."/>
            <person name="Wu G.A."/>
            <person name="Ha C.M."/>
            <person name="Edsinger-Gonzales E."/>
            <person name="Grimwood J."/>
            <person name="Schmutz J."/>
            <person name="Rabbi I.Y."/>
            <person name="Egesi C."/>
            <person name="Nauluvula P."/>
            <person name="Lebot V."/>
            <person name="Ndunguru J."/>
            <person name="Mkamilo G."/>
            <person name="Bart R.S."/>
            <person name="Setter T.L."/>
            <person name="Gleadow R.M."/>
            <person name="Kulakow P."/>
            <person name="Ferguson M.E."/>
            <person name="Rounsley S."/>
            <person name="Rokhsar D.S."/>
        </authorList>
    </citation>
    <scope>NUCLEOTIDE SEQUENCE [LARGE SCALE GENOMIC DNA]</scope>
    <source>
        <strain evidence="5">cv. AM560-2</strain>
    </source>
</reference>
<feature type="region of interest" description="Disordered" evidence="2">
    <location>
        <begin position="1"/>
        <end position="32"/>
    </location>
</feature>
<gene>
    <name evidence="4" type="ORF">MANES_17G036600v8</name>
</gene>
<dbReference type="InterPro" id="IPR008942">
    <property type="entry name" value="ENTH_VHS"/>
</dbReference>
<evidence type="ECO:0000313" key="5">
    <source>
        <dbReference type="Proteomes" id="UP000091857"/>
    </source>
</evidence>
<dbReference type="Pfam" id="PF04818">
    <property type="entry name" value="CID"/>
    <property type="match status" value="1"/>
</dbReference>
<feature type="domain" description="CID" evidence="3">
    <location>
        <begin position="64"/>
        <end position="192"/>
    </location>
</feature>
<feature type="region of interest" description="Disordered" evidence="2">
    <location>
        <begin position="463"/>
        <end position="497"/>
    </location>
</feature>
<dbReference type="InterPro" id="IPR057242">
    <property type="entry name" value="PCFS4-like"/>
</dbReference>
<dbReference type="Gene3D" id="1.25.40.90">
    <property type="match status" value="1"/>
</dbReference>
<dbReference type="FunFam" id="1.25.40.90:FF:000023">
    <property type="entry name" value="polyadenylation and cleavage factor homolog 4"/>
    <property type="match status" value="1"/>
</dbReference>
<dbReference type="PANTHER" id="PTHR15921:SF12">
    <property type="entry name" value="POLYADENYLATION AND CLEAVAGE FACTOR HOMOLOG 4"/>
    <property type="match status" value="1"/>
</dbReference>
<dbReference type="GO" id="GO:0003729">
    <property type="term" value="F:mRNA binding"/>
    <property type="evidence" value="ECO:0000318"/>
    <property type="project" value="GO_Central"/>
</dbReference>
<feature type="region of interest" description="Disordered" evidence="2">
    <location>
        <begin position="192"/>
        <end position="216"/>
    </location>
</feature>
<dbReference type="STRING" id="3983.A0A2C9U4D4"/>
<dbReference type="Proteomes" id="UP000091857">
    <property type="component" value="Chromosome 17"/>
</dbReference>
<feature type="compositionally biased region" description="Polar residues" evidence="2">
    <location>
        <begin position="289"/>
        <end position="300"/>
    </location>
</feature>
<dbReference type="Gramene" id="Manes.17G036600.1.v8.1">
    <property type="protein sequence ID" value="Manes.17G036600.1.v8.1.CDS"/>
    <property type="gene ID" value="Manes.17G036600.v8.1"/>
</dbReference>
<keyword evidence="1" id="KW-0507">mRNA processing</keyword>
<dbReference type="InterPro" id="IPR006569">
    <property type="entry name" value="CID_dom"/>
</dbReference>
<protein>
    <recommendedName>
        <fullName evidence="3">CID domain-containing protein</fullName>
    </recommendedName>
</protein>
<dbReference type="OMA" id="WPATNSK"/>
<name>A0A2C9U4D4_MANES</name>
<keyword evidence="5" id="KW-1185">Reference proteome</keyword>
<sequence length="1027" mass="112717">MESEKILQNPRFAGSSAKPMPSNELSQKPPPPSLLERFRALLKQREEEVRFSAEDDDVAVPSLSTEEIVQLYELMLDELTFNSKPLINDLTIVAGELREHGEGIADAICARIIEVPVEQKLPSLYLLDSIVKNIGREYVRHFSSRLPEVFCEAYRQIHPNLYHSMRHLFGTWSTVFPPSVLRKIETQLQFSPQVNSQSSGLPSLKASDSSRPTHGIHVNPKYLRQLEHSSDNNAQNVRGASSTIKIYSQKPAIGYDEYDSDHAEITSSQVGGQRLSTAGSVGHTSFTLGANKLHPSSSSRLARRISPSSVGAERPLPSEVDDFAAGNSPQSFVDGAASSHPVLNYGSLRVIGRDEETNEWRRKHYSDDNHNRLEASIAYGLSNGHERQGPRALIDAYGEDRRNRTTNSNSFQIGRIDLDGMANRVGPRSWQNTEEEEFDWEDMSPTLADRSRTNDFLSSVPPFGGAGARPRLGTAASVQLDSDSRSSRLGQAQPSLMDDSSNIAEDAVPILGPGHGSAVKITGFQTERSQIIGSRYPPEAWKLSHHFPQTTDLLNAQGSSREFQMPFSRSGIPTSGSESLGPLSDKLPDTDIQLLRPPTLPSRMVSSIAPSSTGVWPLVHVHKSHPPPVHPIFPLQKQSRSQFDSVTASKGVNQGLHKSSFATEQQFNGLESKDLSLMKRPLLPSQRTVQNKQNQAHANPFQPQFLLSNEARENLQPSVASVPSHPVALPLNHGYAVRGHGAVMSMAPSNIVPSRQFPLPVNNILNTLHSQGGVRPPLPPGPPPASQVILNPQNAGAVASSQPPGGAFSGLINSLMAQGLISLTNQTPVQDAVGLEFNADLLKVRYESGISALYADLPRQCTTCGLRFKCQEEHSSHMDWHVTKNRMSKNRKQKPSRKWFVSASMWLSGAEALGTDAVPGFLPTETIVEKKDDEEMAVPADEEQNACALCGEPFDDFYSDEMEEWMYKGAVYLNAPDGLIAGLDRSELGPIVHAKCRSESSVVPSDDFRQDEGGNTEEGSQRKRMRS</sequence>
<dbReference type="SMART" id="SM00582">
    <property type="entry name" value="RPR"/>
    <property type="match status" value="1"/>
</dbReference>
<evidence type="ECO:0000259" key="3">
    <source>
        <dbReference type="PROSITE" id="PS51391"/>
    </source>
</evidence>
<feature type="compositionally biased region" description="Polar residues" evidence="2">
    <location>
        <begin position="192"/>
        <end position="212"/>
    </location>
</feature>
<dbReference type="OrthoDB" id="2129491at2759"/>
<organism evidence="4 5">
    <name type="scientific">Manihot esculenta</name>
    <name type="common">Cassava</name>
    <name type="synonym">Jatropha manihot</name>
    <dbReference type="NCBI Taxonomy" id="3983"/>
    <lineage>
        <taxon>Eukaryota</taxon>
        <taxon>Viridiplantae</taxon>
        <taxon>Streptophyta</taxon>
        <taxon>Embryophyta</taxon>
        <taxon>Tracheophyta</taxon>
        <taxon>Spermatophyta</taxon>
        <taxon>Magnoliopsida</taxon>
        <taxon>eudicotyledons</taxon>
        <taxon>Gunneridae</taxon>
        <taxon>Pentapetalae</taxon>
        <taxon>rosids</taxon>
        <taxon>fabids</taxon>
        <taxon>Malpighiales</taxon>
        <taxon>Euphorbiaceae</taxon>
        <taxon>Crotonoideae</taxon>
        <taxon>Manihoteae</taxon>
        <taxon>Manihot</taxon>
    </lineage>
</organism>
<dbReference type="GO" id="GO:0031124">
    <property type="term" value="P:mRNA 3'-end processing"/>
    <property type="evidence" value="ECO:0007669"/>
    <property type="project" value="InterPro"/>
</dbReference>
<dbReference type="InterPro" id="IPR013087">
    <property type="entry name" value="Znf_C2H2_type"/>
</dbReference>